<dbReference type="GO" id="GO:0005737">
    <property type="term" value="C:cytoplasm"/>
    <property type="evidence" value="ECO:0007669"/>
    <property type="project" value="UniProtKB-SubCell"/>
</dbReference>
<dbReference type="EMBL" id="FOHV01000007">
    <property type="protein sequence ID" value="SET04447.1"/>
    <property type="molecule type" value="Genomic_DNA"/>
</dbReference>
<dbReference type="STRING" id="1123402.SAMN02583745_01244"/>
<dbReference type="PANTHER" id="PTHR45008">
    <property type="entry name" value="PTS SYSTEM GLUCOSE-SPECIFIC EIIA COMPONENT"/>
    <property type="match status" value="1"/>
</dbReference>
<evidence type="ECO:0000256" key="6">
    <source>
        <dbReference type="ARBA" id="ARBA00022777"/>
    </source>
</evidence>
<evidence type="ECO:0000256" key="1">
    <source>
        <dbReference type="ARBA" id="ARBA00004496"/>
    </source>
</evidence>
<dbReference type="PROSITE" id="PS51093">
    <property type="entry name" value="PTS_EIIA_TYPE_1"/>
    <property type="match status" value="1"/>
</dbReference>
<dbReference type="FunFam" id="2.70.70.10:FF:000001">
    <property type="entry name" value="PTS system glucose-specific IIA component"/>
    <property type="match status" value="1"/>
</dbReference>
<evidence type="ECO:0000256" key="8">
    <source>
        <dbReference type="ARBA" id="ARBA00042296"/>
    </source>
</evidence>
<dbReference type="AlphaFoldDB" id="A0A1I0BE67"/>
<evidence type="ECO:0000256" key="9">
    <source>
        <dbReference type="ARBA" id="ARBA00042526"/>
    </source>
</evidence>
<keyword evidence="13" id="KW-1185">Reference proteome</keyword>
<proteinExistence type="predicted"/>
<dbReference type="InterPro" id="IPR050890">
    <property type="entry name" value="PTS_EIIA_component"/>
</dbReference>
<evidence type="ECO:0000313" key="13">
    <source>
        <dbReference type="Proteomes" id="UP000242642"/>
    </source>
</evidence>
<reference evidence="13" key="1">
    <citation type="submission" date="2016-10" db="EMBL/GenBank/DDBJ databases">
        <authorList>
            <person name="Varghese N."/>
            <person name="Submissions S."/>
        </authorList>
    </citation>
    <scope>NUCLEOTIDE SEQUENCE [LARGE SCALE GENOMIC DNA]</scope>
    <source>
        <strain evidence="13">DSM 18579</strain>
    </source>
</reference>
<keyword evidence="6" id="KW-0418">Kinase</keyword>
<dbReference type="NCBIfam" id="NF006962">
    <property type="entry name" value="PRK09439.1"/>
    <property type="match status" value="1"/>
</dbReference>
<comment type="subcellular location">
    <subcellularLocation>
        <location evidence="1">Cytoplasm</location>
    </subcellularLocation>
</comment>
<dbReference type="NCBIfam" id="TIGR00830">
    <property type="entry name" value="PTBA"/>
    <property type="match status" value="1"/>
</dbReference>
<evidence type="ECO:0000256" key="7">
    <source>
        <dbReference type="ARBA" id="ARBA00039163"/>
    </source>
</evidence>
<dbReference type="PROSITE" id="PS00371">
    <property type="entry name" value="PTS_EIIA_TYPE_1_HIS"/>
    <property type="match status" value="1"/>
</dbReference>
<evidence type="ECO:0000256" key="10">
    <source>
        <dbReference type="ARBA" id="ARBA00042873"/>
    </source>
</evidence>
<keyword evidence="4" id="KW-0808">Transferase</keyword>
<dbReference type="GO" id="GO:0016301">
    <property type="term" value="F:kinase activity"/>
    <property type="evidence" value="ECO:0007669"/>
    <property type="project" value="UniProtKB-KW"/>
</dbReference>
<evidence type="ECO:0000313" key="12">
    <source>
        <dbReference type="EMBL" id="SET04447.1"/>
    </source>
</evidence>
<gene>
    <name evidence="12" type="ORF">SAMN02583745_01244</name>
</gene>
<sequence length="169" mass="18260">MGIFDKIKSLMSDDKTESAHIDIYSPMTGEIVNIEDVPDVVFAEKVVGDGVAIKPTGSVIVAPVNGTIGKIFETNHAFSIESNEGIELFVHFGFDTVQLRGLGFKRIAEEGQSVKVGDPIIEIDLALLEEKAKSTLTPVVVSNLDDVKEIIKHSGQVTAGQNVILRVTR</sequence>
<dbReference type="Gene3D" id="2.70.70.10">
    <property type="entry name" value="Glucose Permease (Domain IIA)"/>
    <property type="match status" value="1"/>
</dbReference>
<keyword evidence="3" id="KW-0762">Sugar transport</keyword>
<keyword evidence="2" id="KW-0813">Transport</keyword>
<evidence type="ECO:0000256" key="2">
    <source>
        <dbReference type="ARBA" id="ARBA00022448"/>
    </source>
</evidence>
<dbReference type="GO" id="GO:0009401">
    <property type="term" value="P:phosphoenolpyruvate-dependent sugar phosphotransferase system"/>
    <property type="evidence" value="ECO:0007669"/>
    <property type="project" value="UniProtKB-KW"/>
</dbReference>
<keyword evidence="5" id="KW-0598">Phosphotransferase system</keyword>
<dbReference type="Pfam" id="PF00358">
    <property type="entry name" value="PTS_EIIA_1"/>
    <property type="match status" value="1"/>
</dbReference>
<name>A0A1I0BE67_9GAMM</name>
<dbReference type="PANTHER" id="PTHR45008:SF1">
    <property type="entry name" value="PTS SYSTEM GLUCOSE-SPECIFIC EIIA COMPONENT"/>
    <property type="match status" value="1"/>
</dbReference>
<evidence type="ECO:0000256" key="5">
    <source>
        <dbReference type="ARBA" id="ARBA00022683"/>
    </source>
</evidence>
<evidence type="ECO:0000256" key="3">
    <source>
        <dbReference type="ARBA" id="ARBA00022597"/>
    </source>
</evidence>
<dbReference type="Proteomes" id="UP000242642">
    <property type="component" value="Unassembled WGS sequence"/>
</dbReference>
<dbReference type="OrthoDB" id="7571469at2"/>
<dbReference type="InterPro" id="IPR001127">
    <property type="entry name" value="PTS_EIIA_1_perm"/>
</dbReference>
<evidence type="ECO:0000256" key="4">
    <source>
        <dbReference type="ARBA" id="ARBA00022679"/>
    </source>
</evidence>
<dbReference type="SUPFAM" id="SSF51261">
    <property type="entry name" value="Duplicated hybrid motif"/>
    <property type="match status" value="1"/>
</dbReference>
<protein>
    <recommendedName>
        <fullName evidence="7">PTS system glucose-specific EIIA component</fullName>
    </recommendedName>
    <alternativeName>
        <fullName evidence="10">EIIA-Glc</fullName>
    </alternativeName>
    <alternativeName>
        <fullName evidence="9">EIII-Glc</fullName>
    </alternativeName>
    <alternativeName>
        <fullName evidence="8">Glucose-specific phosphotransferase enzyme IIA component</fullName>
    </alternativeName>
</protein>
<feature type="domain" description="PTS EIIA type-1" evidence="11">
    <location>
        <begin position="39"/>
        <end position="143"/>
    </location>
</feature>
<evidence type="ECO:0000259" key="11">
    <source>
        <dbReference type="PROSITE" id="PS51093"/>
    </source>
</evidence>
<dbReference type="InterPro" id="IPR011055">
    <property type="entry name" value="Dup_hybrid_motif"/>
</dbReference>
<organism evidence="12 13">
    <name type="scientific">Thorsellia anophelis DSM 18579</name>
    <dbReference type="NCBI Taxonomy" id="1123402"/>
    <lineage>
        <taxon>Bacteria</taxon>
        <taxon>Pseudomonadati</taxon>
        <taxon>Pseudomonadota</taxon>
        <taxon>Gammaproteobacteria</taxon>
        <taxon>Enterobacterales</taxon>
        <taxon>Thorselliaceae</taxon>
        <taxon>Thorsellia</taxon>
    </lineage>
</organism>
<dbReference type="RefSeq" id="WP_093318662.1">
    <property type="nucleotide sequence ID" value="NZ_FOHV01000007.1"/>
</dbReference>
<accession>A0A1I0BE67</accession>